<dbReference type="EC" id="3.1.1.61" evidence="5"/>
<feature type="domain" description="Response regulatory" evidence="9">
    <location>
        <begin position="3"/>
        <end position="118"/>
    </location>
</feature>
<keyword evidence="1 5" id="KW-0963">Cytoplasm</keyword>
<dbReference type="AlphaFoldDB" id="A0A1I0N8Z1"/>
<comment type="catalytic activity">
    <reaction evidence="5">
        <text>L-glutaminyl-[protein] + H2O = L-glutamyl-[protein] + NH4(+)</text>
        <dbReference type="Rhea" id="RHEA:16441"/>
        <dbReference type="Rhea" id="RHEA-COMP:10207"/>
        <dbReference type="Rhea" id="RHEA-COMP:10208"/>
        <dbReference type="ChEBI" id="CHEBI:15377"/>
        <dbReference type="ChEBI" id="CHEBI:28938"/>
        <dbReference type="ChEBI" id="CHEBI:29973"/>
        <dbReference type="ChEBI" id="CHEBI:30011"/>
        <dbReference type="EC" id="3.5.1.44"/>
    </reaction>
</comment>
<dbReference type="Gene3D" id="3.40.50.180">
    <property type="entry name" value="Methylesterase CheB, C-terminal domain"/>
    <property type="match status" value="1"/>
</dbReference>
<dbReference type="SUPFAM" id="SSF52172">
    <property type="entry name" value="CheY-like"/>
    <property type="match status" value="1"/>
</dbReference>
<evidence type="ECO:0000256" key="8">
    <source>
        <dbReference type="SAM" id="MobiDB-lite"/>
    </source>
</evidence>
<dbReference type="OrthoDB" id="2857at2157"/>
<comment type="domain">
    <text evidence="5">Contains a C-terminal catalytic domain, and an N-terminal region which modulates catalytic activity.</text>
</comment>
<evidence type="ECO:0000256" key="2">
    <source>
        <dbReference type="ARBA" id="ARBA00022500"/>
    </source>
</evidence>
<keyword evidence="3 5" id="KW-0378">Hydrolase</keyword>
<proteinExistence type="inferred from homology"/>
<dbReference type="GO" id="GO:0008984">
    <property type="term" value="F:protein-glutamate methylesterase activity"/>
    <property type="evidence" value="ECO:0007669"/>
    <property type="project" value="UniProtKB-UniRule"/>
</dbReference>
<evidence type="ECO:0000259" key="10">
    <source>
        <dbReference type="PROSITE" id="PS50122"/>
    </source>
</evidence>
<dbReference type="NCBIfam" id="NF001965">
    <property type="entry name" value="PRK00742.1"/>
    <property type="match status" value="1"/>
</dbReference>
<evidence type="ECO:0000256" key="5">
    <source>
        <dbReference type="HAMAP-Rule" id="MF_00099"/>
    </source>
</evidence>
<feature type="active site" evidence="5 6">
    <location>
        <position position="350"/>
    </location>
</feature>
<organism evidence="11 12">
    <name type="scientific">Natrinema salifodinae</name>
    <dbReference type="NCBI Taxonomy" id="1202768"/>
    <lineage>
        <taxon>Archaea</taxon>
        <taxon>Methanobacteriati</taxon>
        <taxon>Methanobacteriota</taxon>
        <taxon>Stenosarchaea group</taxon>
        <taxon>Halobacteria</taxon>
        <taxon>Halobacteriales</taxon>
        <taxon>Natrialbaceae</taxon>
        <taxon>Natrinema</taxon>
    </lineage>
</organism>
<name>A0A1I0N8Z1_9EURY</name>
<dbReference type="InterPro" id="IPR008248">
    <property type="entry name" value="CheB-like"/>
</dbReference>
<dbReference type="Gene3D" id="3.40.50.2300">
    <property type="match status" value="1"/>
</dbReference>
<dbReference type="InterPro" id="IPR001789">
    <property type="entry name" value="Sig_transdc_resp-reg_receiver"/>
</dbReference>
<protein>
    <recommendedName>
        <fullName evidence="5">Protein-glutamate methylesterase/protein-glutamine glutaminase</fullName>
        <ecNumber evidence="5">3.1.1.61</ecNumber>
        <ecNumber evidence="5">3.5.1.44</ecNumber>
    </recommendedName>
</protein>
<reference evidence="12" key="1">
    <citation type="submission" date="2016-10" db="EMBL/GenBank/DDBJ databases">
        <authorList>
            <person name="Varghese N."/>
        </authorList>
    </citation>
    <scope>NUCLEOTIDE SEQUENCE [LARGE SCALE GENOMIC DNA]</scope>
    <source>
        <strain evidence="12">CGMCC 1.12284</strain>
    </source>
</reference>
<dbReference type="CDD" id="cd16432">
    <property type="entry name" value="CheB_Rec"/>
    <property type="match status" value="1"/>
</dbReference>
<dbReference type="CDD" id="cd17541">
    <property type="entry name" value="REC_CheB-like"/>
    <property type="match status" value="1"/>
</dbReference>
<dbReference type="GO" id="GO:0006935">
    <property type="term" value="P:chemotaxis"/>
    <property type="evidence" value="ECO:0007669"/>
    <property type="project" value="UniProtKB-UniRule"/>
</dbReference>
<evidence type="ECO:0000256" key="6">
    <source>
        <dbReference type="PROSITE-ProRule" id="PRU00050"/>
    </source>
</evidence>
<comment type="similarity">
    <text evidence="5">Belongs to the CheB family.</text>
</comment>
<evidence type="ECO:0000256" key="7">
    <source>
        <dbReference type="PROSITE-ProRule" id="PRU00169"/>
    </source>
</evidence>
<dbReference type="Pfam" id="PF00072">
    <property type="entry name" value="Response_reg"/>
    <property type="match status" value="1"/>
</dbReference>
<keyword evidence="5 7" id="KW-0597">Phosphoprotein</keyword>
<comment type="catalytic activity">
    <reaction evidence="4 5">
        <text>[protein]-L-glutamate 5-O-methyl ester + H2O = L-glutamyl-[protein] + methanol + H(+)</text>
        <dbReference type="Rhea" id="RHEA:23236"/>
        <dbReference type="Rhea" id="RHEA-COMP:10208"/>
        <dbReference type="Rhea" id="RHEA-COMP:10311"/>
        <dbReference type="ChEBI" id="CHEBI:15377"/>
        <dbReference type="ChEBI" id="CHEBI:15378"/>
        <dbReference type="ChEBI" id="CHEBI:17790"/>
        <dbReference type="ChEBI" id="CHEBI:29973"/>
        <dbReference type="ChEBI" id="CHEBI:82795"/>
        <dbReference type="EC" id="3.1.1.61"/>
    </reaction>
</comment>
<evidence type="ECO:0000256" key="4">
    <source>
        <dbReference type="ARBA" id="ARBA00048267"/>
    </source>
</evidence>
<dbReference type="RefSeq" id="WP_049988477.1">
    <property type="nucleotide sequence ID" value="NZ_FOIS01000002.1"/>
</dbReference>
<keyword evidence="12" id="KW-1185">Reference proteome</keyword>
<dbReference type="InterPro" id="IPR000673">
    <property type="entry name" value="Sig_transdc_resp-reg_Me-estase"/>
</dbReference>
<keyword evidence="2 5" id="KW-0145">Chemotaxis</keyword>
<dbReference type="SMART" id="SM00448">
    <property type="entry name" value="REC"/>
    <property type="match status" value="1"/>
</dbReference>
<evidence type="ECO:0000313" key="11">
    <source>
        <dbReference type="EMBL" id="SEV97319.1"/>
    </source>
</evidence>
<evidence type="ECO:0000259" key="9">
    <source>
        <dbReference type="PROSITE" id="PS50110"/>
    </source>
</evidence>
<dbReference type="InterPro" id="IPR011006">
    <property type="entry name" value="CheY-like_superfamily"/>
</dbReference>
<feature type="active site" evidence="5 6">
    <location>
        <position position="226"/>
    </location>
</feature>
<accession>A0A1I0N8Z1</accession>
<dbReference type="EC" id="3.5.1.44" evidence="5"/>
<dbReference type="PROSITE" id="PS50122">
    <property type="entry name" value="CHEB"/>
    <property type="match status" value="1"/>
</dbReference>
<dbReference type="InterPro" id="IPR035909">
    <property type="entry name" value="CheB_C"/>
</dbReference>
<evidence type="ECO:0000256" key="1">
    <source>
        <dbReference type="ARBA" id="ARBA00022490"/>
    </source>
</evidence>
<dbReference type="STRING" id="1202768.SAMN05216285_1436"/>
<comment type="function">
    <text evidence="5">Involved in chemotaxis. Part of a chemotaxis signal transduction system that modulates chemotaxis in response to various stimuli. Catalyzes the demethylation of specific methylglutamate residues introduced into the chemoreceptors (methyl-accepting chemotaxis proteins or MCP) by CheR. Also mediates the irreversible deamidation of specific glutamine residues to glutamic acid.</text>
</comment>
<dbReference type="GO" id="GO:0005737">
    <property type="term" value="C:cytoplasm"/>
    <property type="evidence" value="ECO:0007669"/>
    <property type="project" value="UniProtKB-SubCell"/>
</dbReference>
<dbReference type="Proteomes" id="UP000183275">
    <property type="component" value="Unassembled WGS sequence"/>
</dbReference>
<dbReference type="Pfam" id="PF01339">
    <property type="entry name" value="CheB_methylest"/>
    <property type="match status" value="1"/>
</dbReference>
<dbReference type="GO" id="GO:0050568">
    <property type="term" value="F:protein-glutamine glutaminase activity"/>
    <property type="evidence" value="ECO:0007669"/>
    <property type="project" value="UniProtKB-UniRule"/>
</dbReference>
<gene>
    <name evidence="5" type="primary">cheB</name>
    <name evidence="11" type="ORF">SAMN05216285_1436</name>
</gene>
<sequence>MTRVLVVDDSQFMRTVLGNALTDAGYDVETAANGTKGVELAGTFEPDVVTMDVEMPELGGIDAVERIMTTNPTAILMLSVHTERGAEATLDAIERGAVDFIHKPDGSDSRNIAHLTDEVVAKVDELAEAEVSSVALARAAATAYATRSSAVSAAASASNPERGTAAGNAVAGGSDVRTQVSVDRGTTGPNTPEIGAGADVEFDEKASPPTVDGERADAPTIVLGASTGGPKIVERLFERLPLALGAKVLVVQHMPSGFTARFADRLDARSAYDVSEAADRDRLVPGQAAVAPGDAHLEVVSNVNGRLRLELDDGERVHGVRPAIDVTMQSAADRVSDALCGVVLTGMGRDGAAGIEAIKDAGGHTIAQDEATSPVFGIPCQAIQTGRVDTIASATGIADAIVDAFTTDGETDD</sequence>
<feature type="active site" evidence="5 6">
    <location>
        <position position="253"/>
    </location>
</feature>
<feature type="domain" description="CheB-type methylesterase" evidence="10">
    <location>
        <begin position="214"/>
        <end position="408"/>
    </location>
</feature>
<dbReference type="HAMAP" id="MF_00099">
    <property type="entry name" value="CheB_chemtxs"/>
    <property type="match status" value="1"/>
</dbReference>
<dbReference type="PANTHER" id="PTHR42872">
    <property type="entry name" value="PROTEIN-GLUTAMATE METHYLESTERASE/PROTEIN-GLUTAMINE GLUTAMINASE"/>
    <property type="match status" value="1"/>
</dbReference>
<comment type="subcellular location">
    <subcellularLocation>
        <location evidence="5">Cytoplasm</location>
    </subcellularLocation>
</comment>
<feature type="region of interest" description="Disordered" evidence="8">
    <location>
        <begin position="153"/>
        <end position="215"/>
    </location>
</feature>
<dbReference type="SUPFAM" id="SSF52738">
    <property type="entry name" value="Methylesterase CheB, C-terminal domain"/>
    <property type="match status" value="1"/>
</dbReference>
<comment type="PTM">
    <text evidence="5">Phosphorylated by CheA. Phosphorylation of the N-terminal regulatory domain activates the methylesterase activity.</text>
</comment>
<dbReference type="EMBL" id="FOIS01000002">
    <property type="protein sequence ID" value="SEV97319.1"/>
    <property type="molecule type" value="Genomic_DNA"/>
</dbReference>
<feature type="modified residue" description="4-aspartylphosphate" evidence="5 7">
    <location>
        <position position="52"/>
    </location>
</feature>
<evidence type="ECO:0000256" key="3">
    <source>
        <dbReference type="ARBA" id="ARBA00022801"/>
    </source>
</evidence>
<dbReference type="PANTHER" id="PTHR42872:SF6">
    <property type="entry name" value="PROTEIN-GLUTAMATE METHYLESTERASE_PROTEIN-GLUTAMINE GLUTAMINASE"/>
    <property type="match status" value="1"/>
</dbReference>
<evidence type="ECO:0000313" key="12">
    <source>
        <dbReference type="Proteomes" id="UP000183275"/>
    </source>
</evidence>
<dbReference type="GO" id="GO:0000156">
    <property type="term" value="F:phosphorelay response regulator activity"/>
    <property type="evidence" value="ECO:0007669"/>
    <property type="project" value="InterPro"/>
</dbReference>
<dbReference type="PROSITE" id="PS50110">
    <property type="entry name" value="RESPONSE_REGULATORY"/>
    <property type="match status" value="1"/>
</dbReference>
<dbReference type="eggNOG" id="arCOG02382">
    <property type="taxonomic scope" value="Archaea"/>
</dbReference>